<sequence>MKQLPYQLVSKQERQYMMDSVLNIIKNKSQEPNPVECMLLEWFVLGELTVEQLLDFLQAANQQQALDALQN</sequence>
<proteinExistence type="predicted"/>
<dbReference type="EMBL" id="JADQDQ010000008">
    <property type="protein sequence ID" value="MBF9238913.1"/>
    <property type="molecule type" value="Genomic_DNA"/>
</dbReference>
<name>A0ABS0ILZ3_9BACT</name>
<dbReference type="SUPFAM" id="SSF47986">
    <property type="entry name" value="DEATH domain"/>
    <property type="match status" value="1"/>
</dbReference>
<dbReference type="RefSeq" id="WP_196283270.1">
    <property type="nucleotide sequence ID" value="NZ_JADQDQ010000008.1"/>
</dbReference>
<comment type="caution">
    <text evidence="1">The sequence shown here is derived from an EMBL/GenBank/DDBJ whole genome shotgun (WGS) entry which is preliminary data.</text>
</comment>
<dbReference type="Proteomes" id="UP000597617">
    <property type="component" value="Unassembled WGS sequence"/>
</dbReference>
<keyword evidence="2" id="KW-1185">Reference proteome</keyword>
<evidence type="ECO:0000313" key="1">
    <source>
        <dbReference type="EMBL" id="MBF9238913.1"/>
    </source>
</evidence>
<dbReference type="Gene3D" id="1.10.533.10">
    <property type="entry name" value="Death Domain, Fas"/>
    <property type="match status" value="1"/>
</dbReference>
<organism evidence="1 2">
    <name type="scientific">Hymenobacter jeongseonensis</name>
    <dbReference type="NCBI Taxonomy" id="2791027"/>
    <lineage>
        <taxon>Bacteria</taxon>
        <taxon>Pseudomonadati</taxon>
        <taxon>Bacteroidota</taxon>
        <taxon>Cytophagia</taxon>
        <taxon>Cytophagales</taxon>
        <taxon>Hymenobacteraceae</taxon>
        <taxon>Hymenobacter</taxon>
    </lineage>
</organism>
<protein>
    <submittedName>
        <fullName evidence="1">Uncharacterized protein</fullName>
    </submittedName>
</protein>
<evidence type="ECO:0000313" key="2">
    <source>
        <dbReference type="Proteomes" id="UP000597617"/>
    </source>
</evidence>
<gene>
    <name evidence="1" type="ORF">I2I05_16030</name>
</gene>
<accession>A0ABS0ILZ3</accession>
<dbReference type="InterPro" id="IPR011029">
    <property type="entry name" value="DEATH-like_dom_sf"/>
</dbReference>
<reference evidence="1 2" key="1">
    <citation type="submission" date="2020-11" db="EMBL/GenBank/DDBJ databases">
        <authorList>
            <person name="Kim M.K."/>
        </authorList>
    </citation>
    <scope>NUCLEOTIDE SEQUENCE [LARGE SCALE GENOMIC DNA]</scope>
    <source>
        <strain evidence="1 2">BT683</strain>
    </source>
</reference>